<name>A0ABV8SZV4_9GAMM</name>
<accession>A0ABV8SZV4</accession>
<dbReference type="EMBL" id="JBHSDU010000014">
    <property type="protein sequence ID" value="MFC4312522.1"/>
    <property type="molecule type" value="Genomic_DNA"/>
</dbReference>
<dbReference type="Pfam" id="PF04773">
    <property type="entry name" value="FecR"/>
    <property type="match status" value="1"/>
</dbReference>
<evidence type="ECO:0000256" key="1">
    <source>
        <dbReference type="SAM" id="Phobius"/>
    </source>
</evidence>
<organism evidence="3 4">
    <name type="scientific">Steroidobacter flavus</name>
    <dbReference type="NCBI Taxonomy" id="1842136"/>
    <lineage>
        <taxon>Bacteria</taxon>
        <taxon>Pseudomonadati</taxon>
        <taxon>Pseudomonadota</taxon>
        <taxon>Gammaproteobacteria</taxon>
        <taxon>Steroidobacterales</taxon>
        <taxon>Steroidobacteraceae</taxon>
        <taxon>Steroidobacter</taxon>
    </lineage>
</organism>
<dbReference type="RefSeq" id="WP_380601987.1">
    <property type="nucleotide sequence ID" value="NZ_JBHSDU010000014.1"/>
</dbReference>
<gene>
    <name evidence="3" type="ORF">ACFPN2_25790</name>
</gene>
<dbReference type="PIRSF" id="PIRSF018266">
    <property type="entry name" value="FecR"/>
    <property type="match status" value="1"/>
</dbReference>
<keyword evidence="1" id="KW-0472">Membrane</keyword>
<sequence length="317" mass="33645">MSEVEPAAKIDEDAAEWAVKRETHSADPAFVAELDAWLAADSRRVGALLRAEAALSYLNRGRALAGGQPDVAPRVGRRKLLIGGAIAALAASVGGLALLLPQEQSIGTMMGEVRKVPLSDGSLVAVNTSSEVVVALTPETRKLSLVKGEAWFKVAHDTQRPFVVEAGPVRVRALGTAFSVRRNESGADVLVTEGTVETWAVGEENHRIKLSAGNKAVLGMGRPPQAVAANDQIENELAWRNGEIVLYGQTLADAAAEFNRYNARKVVISDPQLAAETMVGRFNADEPEAFAHAAALATGARVTQTDSTLQLTRNPSR</sequence>
<comment type="caution">
    <text evidence="3">The sequence shown here is derived from an EMBL/GenBank/DDBJ whole genome shotgun (WGS) entry which is preliminary data.</text>
</comment>
<feature type="domain" description="FecR protein" evidence="2">
    <location>
        <begin position="106"/>
        <end position="197"/>
    </location>
</feature>
<dbReference type="PANTHER" id="PTHR30273:SF2">
    <property type="entry name" value="PROTEIN FECR"/>
    <property type="match status" value="1"/>
</dbReference>
<feature type="transmembrane region" description="Helical" evidence="1">
    <location>
        <begin position="80"/>
        <end position="100"/>
    </location>
</feature>
<dbReference type="PANTHER" id="PTHR30273">
    <property type="entry name" value="PERIPLASMIC SIGNAL SENSOR AND SIGMA FACTOR ACTIVATOR FECR-RELATED"/>
    <property type="match status" value="1"/>
</dbReference>
<dbReference type="Gene3D" id="2.60.120.1440">
    <property type="match status" value="1"/>
</dbReference>
<evidence type="ECO:0000313" key="3">
    <source>
        <dbReference type="EMBL" id="MFC4312522.1"/>
    </source>
</evidence>
<dbReference type="InterPro" id="IPR012373">
    <property type="entry name" value="Ferrdict_sens_TM"/>
</dbReference>
<protein>
    <submittedName>
        <fullName evidence="3">FecR family protein</fullName>
    </submittedName>
</protein>
<proteinExistence type="predicted"/>
<evidence type="ECO:0000259" key="2">
    <source>
        <dbReference type="Pfam" id="PF04773"/>
    </source>
</evidence>
<keyword evidence="4" id="KW-1185">Reference proteome</keyword>
<reference evidence="4" key="1">
    <citation type="journal article" date="2019" name="Int. J. Syst. Evol. Microbiol.">
        <title>The Global Catalogue of Microorganisms (GCM) 10K type strain sequencing project: providing services to taxonomists for standard genome sequencing and annotation.</title>
        <authorList>
            <consortium name="The Broad Institute Genomics Platform"/>
            <consortium name="The Broad Institute Genome Sequencing Center for Infectious Disease"/>
            <person name="Wu L."/>
            <person name="Ma J."/>
        </authorList>
    </citation>
    <scope>NUCLEOTIDE SEQUENCE [LARGE SCALE GENOMIC DNA]</scope>
    <source>
        <strain evidence="4">CGMCC 1.10759</strain>
    </source>
</reference>
<keyword evidence="1" id="KW-1133">Transmembrane helix</keyword>
<dbReference type="Proteomes" id="UP001595904">
    <property type="component" value="Unassembled WGS sequence"/>
</dbReference>
<evidence type="ECO:0000313" key="4">
    <source>
        <dbReference type="Proteomes" id="UP001595904"/>
    </source>
</evidence>
<dbReference type="InterPro" id="IPR006860">
    <property type="entry name" value="FecR"/>
</dbReference>
<keyword evidence="1" id="KW-0812">Transmembrane</keyword>